<evidence type="ECO:0000313" key="7">
    <source>
        <dbReference type="Proteomes" id="UP000284202"/>
    </source>
</evidence>
<evidence type="ECO:0000313" key="6">
    <source>
        <dbReference type="EMBL" id="RJE81859.1"/>
    </source>
</evidence>
<accession>A0A418SLP7</accession>
<dbReference type="InterPro" id="IPR012337">
    <property type="entry name" value="RNaseH-like_sf"/>
</dbReference>
<comment type="subunit">
    <text evidence="3">DNA polymerase III contains a core (composed of alpha, epsilon and theta chains) that associates with a tau subunit. This core dimerizes to form the POLIII' complex. PolIII' associates with the gamma complex (composed of gamma, delta, delta', psi and chi chains) and with the beta chain to form the complete DNA polymerase III complex.</text>
</comment>
<dbReference type="GO" id="GO:0008408">
    <property type="term" value="F:3'-5' exonuclease activity"/>
    <property type="evidence" value="ECO:0007669"/>
    <property type="project" value="TreeGrafter"/>
</dbReference>
<feature type="domain" description="Exonuclease" evidence="5">
    <location>
        <begin position="449"/>
        <end position="614"/>
    </location>
</feature>
<dbReference type="Proteomes" id="UP000284202">
    <property type="component" value="Unassembled WGS sequence"/>
</dbReference>
<dbReference type="GO" id="GO:0045004">
    <property type="term" value="P:DNA replication proofreading"/>
    <property type="evidence" value="ECO:0007669"/>
    <property type="project" value="TreeGrafter"/>
</dbReference>
<evidence type="ECO:0000259" key="5">
    <source>
        <dbReference type="SMART" id="SM00479"/>
    </source>
</evidence>
<keyword evidence="6" id="KW-0378">Hydrolase</keyword>
<dbReference type="GO" id="GO:0003887">
    <property type="term" value="F:DNA-directed DNA polymerase activity"/>
    <property type="evidence" value="ECO:0007669"/>
    <property type="project" value="UniProtKB-EC"/>
</dbReference>
<dbReference type="PANTHER" id="PTHR30231">
    <property type="entry name" value="DNA POLYMERASE III SUBUNIT EPSILON"/>
    <property type="match status" value="1"/>
</dbReference>
<reference evidence="7" key="1">
    <citation type="submission" date="2018-09" db="EMBL/GenBank/DDBJ databases">
        <title>Acidovorax cavernicola nov. sp. isolated from Gruta de las Maravillas (Aracena, Spain).</title>
        <authorList>
            <person name="Jurado V."/>
            <person name="Gutierrez-Patricio S."/>
            <person name="Gonzalez-Pimentel J.L."/>
            <person name="Miller A.Z."/>
            <person name="Laiz L."/>
            <person name="Saiz-Jimenez C."/>
        </authorList>
    </citation>
    <scope>NUCLEOTIDE SEQUENCE [LARGE SCALE GENOMIC DNA]</scope>
    <source>
        <strain evidence="7">1011MAR3C25</strain>
    </source>
</reference>
<dbReference type="Pfam" id="PF00929">
    <property type="entry name" value="RNase_T"/>
    <property type="match status" value="1"/>
</dbReference>
<gene>
    <name evidence="6" type="ORF">D3P04_22775</name>
</gene>
<protein>
    <recommendedName>
        <fullName evidence="1">DNA-directed DNA polymerase</fullName>
        <ecNumber evidence="1">2.7.7.7</ecNumber>
    </recommendedName>
</protein>
<dbReference type="GO" id="GO:0003677">
    <property type="term" value="F:DNA binding"/>
    <property type="evidence" value="ECO:0007669"/>
    <property type="project" value="InterPro"/>
</dbReference>
<keyword evidence="7" id="KW-1185">Reference proteome</keyword>
<dbReference type="SMART" id="SM00479">
    <property type="entry name" value="EXOIII"/>
    <property type="match status" value="1"/>
</dbReference>
<comment type="caution">
    <text evidence="6">The sequence shown here is derived from an EMBL/GenBank/DDBJ whole genome shotgun (WGS) entry which is preliminary data.</text>
</comment>
<keyword evidence="6" id="KW-0269">Exonuclease</keyword>
<dbReference type="AlphaFoldDB" id="A0A418SLP7"/>
<evidence type="ECO:0000256" key="1">
    <source>
        <dbReference type="ARBA" id="ARBA00012417"/>
    </source>
</evidence>
<dbReference type="GO" id="GO:0005829">
    <property type="term" value="C:cytosol"/>
    <property type="evidence" value="ECO:0007669"/>
    <property type="project" value="TreeGrafter"/>
</dbReference>
<evidence type="ECO:0000256" key="3">
    <source>
        <dbReference type="ARBA" id="ARBA00026073"/>
    </source>
</evidence>
<dbReference type="NCBIfam" id="TIGR00573">
    <property type="entry name" value="dnaq"/>
    <property type="match status" value="1"/>
</dbReference>
<name>A0A418SLP7_9RHOB</name>
<comment type="catalytic activity">
    <reaction evidence="4">
        <text>DNA(n) + a 2'-deoxyribonucleoside 5'-triphosphate = DNA(n+1) + diphosphate</text>
        <dbReference type="Rhea" id="RHEA:22508"/>
        <dbReference type="Rhea" id="RHEA-COMP:17339"/>
        <dbReference type="Rhea" id="RHEA-COMP:17340"/>
        <dbReference type="ChEBI" id="CHEBI:33019"/>
        <dbReference type="ChEBI" id="CHEBI:61560"/>
        <dbReference type="ChEBI" id="CHEBI:173112"/>
        <dbReference type="EC" id="2.7.7.7"/>
    </reaction>
</comment>
<proteinExistence type="predicted"/>
<keyword evidence="6" id="KW-0540">Nuclease</keyword>
<comment type="function">
    <text evidence="2">DNA polymerase III is a complex, multichain enzyme responsible for most of the replicative synthesis in bacteria. The epsilon subunit contain the editing function and is a proofreading 3'-5' exonuclease.</text>
</comment>
<dbReference type="FunFam" id="3.30.420.10:FF:000045">
    <property type="entry name" value="3'-5' exonuclease DinG"/>
    <property type="match status" value="1"/>
</dbReference>
<dbReference type="EC" id="2.7.7.7" evidence="1"/>
<dbReference type="CDD" id="cd06127">
    <property type="entry name" value="DEDDh"/>
    <property type="match status" value="1"/>
</dbReference>
<dbReference type="Gene3D" id="3.30.420.10">
    <property type="entry name" value="Ribonuclease H-like superfamily/Ribonuclease H"/>
    <property type="match status" value="1"/>
</dbReference>
<organism evidence="6 7">
    <name type="scientific">Paracoccus onubensis</name>
    <dbReference type="NCBI Taxonomy" id="1675788"/>
    <lineage>
        <taxon>Bacteria</taxon>
        <taxon>Pseudomonadati</taxon>
        <taxon>Pseudomonadota</taxon>
        <taxon>Alphaproteobacteria</taxon>
        <taxon>Rhodobacterales</taxon>
        <taxon>Paracoccaceae</taxon>
        <taxon>Paracoccus</taxon>
    </lineage>
</organism>
<evidence type="ECO:0000256" key="2">
    <source>
        <dbReference type="ARBA" id="ARBA00025483"/>
    </source>
</evidence>
<dbReference type="SUPFAM" id="SSF53098">
    <property type="entry name" value="Ribonuclease H-like"/>
    <property type="match status" value="1"/>
</dbReference>
<dbReference type="InterPro" id="IPR036397">
    <property type="entry name" value="RNaseH_sf"/>
</dbReference>
<dbReference type="EMBL" id="QZCG01000028">
    <property type="protein sequence ID" value="RJE81859.1"/>
    <property type="molecule type" value="Genomic_DNA"/>
</dbReference>
<dbReference type="OrthoDB" id="9804290at2"/>
<sequence length="642" mass="68690">MKRRIGLRLRVLLLFAGFAVLLLAGSGLSLWAEARRLPGEVMASGDTLDVLIRTGVIQFFGILTGTAVLWLLVDHHIVQPIEGLAGSLRTCRPPDVMRARYLGDLGPAIADAVEERSRTQEALDEAVAAQGAELQREKETLESIFADFGAGAIMADSKGRVIFYNAAAARFLPGLALDRKLSSQIAPAVIEAALARLETGAGATDLACLAHDGMRLSGRIRHIGENILLILQERLSSGSAPHEALEALRRHAATLVPMLDALDGPIPQDLAQAIRAEGQGLAATARQLTDSMTGGAAVARAMPHELVAGLTLRDDLPQQAVRAEAASMNALLRFLNGRLSDEVGTPWVQARMTGQSELHLLLEWKGKALPVDRLDEWLSERPDPGQPDLTGAEILAAHETGIWPESDPSGSRLVLPLQVLGAADDAVGLTYDFGLASRGGSSLRLGDLTCVVFDTETTGLEDSDRMVQIAGLRIARGRLTGESFETLVNPGRAIPPRATAIHGISDAMVADAPGPDMALTSFHHFAQDAVLVAHNAPFDMGMLRNTGMGPDFDNRVLDTVLLSVMIWGGSVSHTLDALAERLGIVIPPEKRHTAMGDARATAEIFLSLIPALEAKGITRFEDVRAEARKHRRLIRDVNGSRS</sequence>
<dbReference type="PANTHER" id="PTHR30231:SF41">
    <property type="entry name" value="DNA POLYMERASE III SUBUNIT EPSILON"/>
    <property type="match status" value="1"/>
</dbReference>
<dbReference type="RefSeq" id="WP_119752182.1">
    <property type="nucleotide sequence ID" value="NZ_QZCG01000028.1"/>
</dbReference>
<dbReference type="InterPro" id="IPR006054">
    <property type="entry name" value="DnaQ"/>
</dbReference>
<dbReference type="InterPro" id="IPR013520">
    <property type="entry name" value="Ribonucl_H"/>
</dbReference>
<evidence type="ECO:0000256" key="4">
    <source>
        <dbReference type="ARBA" id="ARBA00049244"/>
    </source>
</evidence>